<keyword evidence="1" id="KW-0175">Coiled coil</keyword>
<keyword evidence="3" id="KW-1185">Reference proteome</keyword>
<dbReference type="KEGG" id="tut:107371902"/>
<dbReference type="EnsemblMetazoa" id="tetur03g01830.1">
    <property type="protein sequence ID" value="tetur03g01830.1"/>
    <property type="gene ID" value="tetur03g01830"/>
</dbReference>
<evidence type="ECO:0000313" key="2">
    <source>
        <dbReference type="EnsemblMetazoa" id="tetur03g01830.1"/>
    </source>
</evidence>
<accession>T1JYW7</accession>
<protein>
    <submittedName>
        <fullName evidence="2">Uncharacterized protein</fullName>
    </submittedName>
</protein>
<reference evidence="3" key="1">
    <citation type="submission" date="2011-08" db="EMBL/GenBank/DDBJ databases">
        <authorList>
            <person name="Rombauts S."/>
        </authorList>
    </citation>
    <scope>NUCLEOTIDE SEQUENCE</scope>
    <source>
        <strain evidence="3">London</strain>
    </source>
</reference>
<organism evidence="2 3">
    <name type="scientific">Tetranychus urticae</name>
    <name type="common">Two-spotted spider mite</name>
    <dbReference type="NCBI Taxonomy" id="32264"/>
    <lineage>
        <taxon>Eukaryota</taxon>
        <taxon>Metazoa</taxon>
        <taxon>Ecdysozoa</taxon>
        <taxon>Arthropoda</taxon>
        <taxon>Chelicerata</taxon>
        <taxon>Arachnida</taxon>
        <taxon>Acari</taxon>
        <taxon>Acariformes</taxon>
        <taxon>Trombidiformes</taxon>
        <taxon>Prostigmata</taxon>
        <taxon>Eleutherengona</taxon>
        <taxon>Raphignathae</taxon>
        <taxon>Tetranychoidea</taxon>
        <taxon>Tetranychidae</taxon>
        <taxon>Tetranychus</taxon>
    </lineage>
</organism>
<feature type="coiled-coil region" evidence="1">
    <location>
        <begin position="226"/>
        <end position="274"/>
    </location>
</feature>
<evidence type="ECO:0000313" key="3">
    <source>
        <dbReference type="Proteomes" id="UP000015104"/>
    </source>
</evidence>
<evidence type="ECO:0000256" key="1">
    <source>
        <dbReference type="SAM" id="Coils"/>
    </source>
</evidence>
<name>T1JYW7_TETUR</name>
<dbReference type="OrthoDB" id="6535819at2759"/>
<reference evidence="2" key="2">
    <citation type="submission" date="2015-06" db="UniProtKB">
        <authorList>
            <consortium name="EnsemblMetazoa"/>
        </authorList>
    </citation>
    <scope>IDENTIFICATION</scope>
</reference>
<dbReference type="Proteomes" id="UP000015104">
    <property type="component" value="Unassembled WGS sequence"/>
</dbReference>
<dbReference type="EMBL" id="CAEY01001109">
    <property type="status" value="NOT_ANNOTATED_CDS"/>
    <property type="molecule type" value="Genomic_DNA"/>
</dbReference>
<dbReference type="AlphaFoldDB" id="T1JYW7"/>
<feature type="coiled-coil region" evidence="1">
    <location>
        <begin position="310"/>
        <end position="450"/>
    </location>
</feature>
<gene>
    <name evidence="2" type="primary">107371902</name>
</gene>
<sequence length="462" mass="53802">MDSNKVSERRSQDVKPCEQTVKEADCSAFSYGVNAENCLKQLLNIENEAKRLNFESVTIAHDLDLEKDLRHAKKKYYNELCEFMSKTQGFAQNVKQKCEIKKEIYGSIDKIINGLKSQVEVCKDIVPLTQTIYDTLVTRNKNEKKHYRDCVIMFAEFVNGAVQVNGLGESQGVIGKVEIGNHRSANDIAKDCLQTMKLLKERESMDPFSEKIAANLRIEHETDLLIQQINAKNAESKVEEERLEVEINNREQNIKHLEMEIEKMKQEASAIEEGEKAKLVKLIYSNMEKTTSFITMGKKIDEMKTNLGELPFIEKTYHELKEKLETSEEKLVLLENEIENVRFSCKTKQAHIDELKKRSDKMEKEQSAQIQEIRNNNGELEVQLRDLQVKLQEESERLERNKKTNVETLQRLETIEKEYKAAKDSVRQKKAEHKKNMREKRKIKENLDKELFMLSFKMNLPC</sequence>
<dbReference type="OMA" id="HYNECIN"/>
<dbReference type="HOGENOM" id="CLU_047473_0_0_1"/>
<proteinExistence type="predicted"/>